<comment type="similarity">
    <text evidence="9">Belongs to the exbB/tolQ family.</text>
</comment>
<keyword evidence="5 10" id="KW-0812">Transmembrane</keyword>
<evidence type="ECO:0000259" key="11">
    <source>
        <dbReference type="Pfam" id="PF01618"/>
    </source>
</evidence>
<feature type="transmembrane region" description="Helical" evidence="10">
    <location>
        <begin position="138"/>
        <end position="161"/>
    </location>
</feature>
<sequence>MNLFPFLTAATAPTRLNPLDLFLEADIVVQAVMAGLILASIWVWMIIISFGLRLSGVKKRCANFETEFWKADDFDALLKDRVKLNIPSARVAAAGMGEWRRSLKVNGGKSDREGIRQRLASAMESQVAQEADTLADRLNFLATVGSVAPFVGLFGTVWGIMNSFFQIGAQENSSLAVVAPGISEALFATAIGLFAAIPAVIAYNRFSHGVNSLEARIQRFADRFHASLSRELERS</sequence>
<dbReference type="GO" id="GO:0043213">
    <property type="term" value="P:bacteriocin transport"/>
    <property type="evidence" value="ECO:0007669"/>
    <property type="project" value="InterPro"/>
</dbReference>
<feature type="transmembrane region" description="Helical" evidence="10">
    <location>
        <begin position="28"/>
        <end position="50"/>
    </location>
</feature>
<name>A0A844ZYW9_9SPHN</name>
<evidence type="ECO:0000256" key="8">
    <source>
        <dbReference type="ARBA" id="ARBA00023306"/>
    </source>
</evidence>
<feature type="transmembrane region" description="Helical" evidence="10">
    <location>
        <begin position="181"/>
        <end position="203"/>
    </location>
</feature>
<dbReference type="AlphaFoldDB" id="A0A844ZYW9"/>
<evidence type="ECO:0000256" key="10">
    <source>
        <dbReference type="SAM" id="Phobius"/>
    </source>
</evidence>
<gene>
    <name evidence="12" type="primary">tolQ</name>
    <name evidence="12" type="ORF">GRI41_13965</name>
</gene>
<evidence type="ECO:0000256" key="2">
    <source>
        <dbReference type="ARBA" id="ARBA00022475"/>
    </source>
</evidence>
<evidence type="ECO:0000313" key="13">
    <source>
        <dbReference type="Proteomes" id="UP000442714"/>
    </source>
</evidence>
<evidence type="ECO:0000256" key="7">
    <source>
        <dbReference type="ARBA" id="ARBA00023136"/>
    </source>
</evidence>
<dbReference type="Pfam" id="PF01618">
    <property type="entry name" value="MotA_ExbB"/>
    <property type="match status" value="1"/>
</dbReference>
<keyword evidence="8" id="KW-0131">Cell cycle</keyword>
<evidence type="ECO:0000256" key="3">
    <source>
        <dbReference type="ARBA" id="ARBA00022519"/>
    </source>
</evidence>
<evidence type="ECO:0000256" key="4">
    <source>
        <dbReference type="ARBA" id="ARBA00022618"/>
    </source>
</evidence>
<keyword evidence="3" id="KW-0997">Cell inner membrane</keyword>
<evidence type="ECO:0000256" key="6">
    <source>
        <dbReference type="ARBA" id="ARBA00022989"/>
    </source>
</evidence>
<dbReference type="RefSeq" id="WP_160605748.1">
    <property type="nucleotide sequence ID" value="NZ_WTYX01000002.1"/>
</dbReference>
<evidence type="ECO:0000256" key="5">
    <source>
        <dbReference type="ARBA" id="ARBA00022692"/>
    </source>
</evidence>
<keyword evidence="13" id="KW-1185">Reference proteome</keyword>
<keyword evidence="9" id="KW-0653">Protein transport</keyword>
<keyword evidence="7 10" id="KW-0472">Membrane</keyword>
<dbReference type="InterPro" id="IPR014163">
    <property type="entry name" value="Tol-Pal_TolQ"/>
</dbReference>
<comment type="caution">
    <text evidence="12">The sequence shown here is derived from an EMBL/GenBank/DDBJ whole genome shotgun (WGS) entry which is preliminary data.</text>
</comment>
<dbReference type="PANTHER" id="PTHR30625">
    <property type="entry name" value="PROTEIN TOLQ"/>
    <property type="match status" value="1"/>
</dbReference>
<dbReference type="PANTHER" id="PTHR30625:SF3">
    <property type="entry name" value="TOL-PAL SYSTEM PROTEIN TOLQ"/>
    <property type="match status" value="1"/>
</dbReference>
<dbReference type="GO" id="GO:0051301">
    <property type="term" value="P:cell division"/>
    <property type="evidence" value="ECO:0007669"/>
    <property type="project" value="UniProtKB-KW"/>
</dbReference>
<reference evidence="12 13" key="1">
    <citation type="submission" date="2019-12" db="EMBL/GenBank/DDBJ databases">
        <title>Genomic-based taxomic classification of the family Erythrobacteraceae.</title>
        <authorList>
            <person name="Xu L."/>
        </authorList>
    </citation>
    <scope>NUCLEOTIDE SEQUENCE [LARGE SCALE GENOMIC DNA]</scope>
    <source>
        <strain evidence="12 13">KCTC 52763</strain>
    </source>
</reference>
<dbReference type="EMBL" id="WTYX01000002">
    <property type="protein sequence ID" value="MXO91937.1"/>
    <property type="molecule type" value="Genomic_DNA"/>
</dbReference>
<dbReference type="InterPro" id="IPR002898">
    <property type="entry name" value="MotA_ExbB_proton_chnl"/>
</dbReference>
<dbReference type="OrthoDB" id="9805133at2"/>
<keyword evidence="4" id="KW-0132">Cell division</keyword>
<evidence type="ECO:0000256" key="1">
    <source>
        <dbReference type="ARBA" id="ARBA00004651"/>
    </source>
</evidence>
<proteinExistence type="inferred from homology"/>
<dbReference type="GO" id="GO:0017038">
    <property type="term" value="P:protein import"/>
    <property type="evidence" value="ECO:0007669"/>
    <property type="project" value="TreeGrafter"/>
</dbReference>
<organism evidence="12 13">
    <name type="scientific">Pontixanthobacter aquaemixtae</name>
    <dbReference type="NCBI Taxonomy" id="1958940"/>
    <lineage>
        <taxon>Bacteria</taxon>
        <taxon>Pseudomonadati</taxon>
        <taxon>Pseudomonadota</taxon>
        <taxon>Alphaproteobacteria</taxon>
        <taxon>Sphingomonadales</taxon>
        <taxon>Erythrobacteraceae</taxon>
        <taxon>Pontixanthobacter</taxon>
    </lineage>
</organism>
<evidence type="ECO:0000256" key="9">
    <source>
        <dbReference type="RuleBase" id="RU004057"/>
    </source>
</evidence>
<keyword evidence="6 10" id="KW-1133">Transmembrane helix</keyword>
<keyword evidence="9" id="KW-0813">Transport</keyword>
<dbReference type="Proteomes" id="UP000442714">
    <property type="component" value="Unassembled WGS sequence"/>
</dbReference>
<dbReference type="InterPro" id="IPR050790">
    <property type="entry name" value="ExbB/TolQ_transport"/>
</dbReference>
<comment type="subcellular location">
    <subcellularLocation>
        <location evidence="1">Cell membrane</location>
        <topology evidence="1">Multi-pass membrane protein</topology>
    </subcellularLocation>
    <subcellularLocation>
        <location evidence="9">Membrane</location>
        <topology evidence="9">Multi-pass membrane protein</topology>
    </subcellularLocation>
</comment>
<evidence type="ECO:0000313" key="12">
    <source>
        <dbReference type="EMBL" id="MXO91937.1"/>
    </source>
</evidence>
<dbReference type="GO" id="GO:0005886">
    <property type="term" value="C:plasma membrane"/>
    <property type="evidence" value="ECO:0007669"/>
    <property type="project" value="UniProtKB-SubCell"/>
</dbReference>
<protein>
    <submittedName>
        <fullName evidence="12">Protein TolQ</fullName>
    </submittedName>
</protein>
<dbReference type="NCBIfam" id="TIGR02796">
    <property type="entry name" value="tolQ"/>
    <property type="match status" value="1"/>
</dbReference>
<accession>A0A844ZYW9</accession>
<feature type="domain" description="MotA/TolQ/ExbB proton channel" evidence="11">
    <location>
        <begin position="102"/>
        <end position="218"/>
    </location>
</feature>
<keyword evidence="2" id="KW-1003">Cell membrane</keyword>